<keyword evidence="4 8" id="KW-0732">Signal</keyword>
<dbReference type="GO" id="GO:0005576">
    <property type="term" value="C:extracellular region"/>
    <property type="evidence" value="ECO:0007669"/>
    <property type="project" value="UniProtKB-SubCell"/>
</dbReference>
<keyword evidence="7" id="KW-0443">Lipid metabolism</keyword>
<keyword evidence="3" id="KW-0964">Secreted</keyword>
<dbReference type="EMBL" id="CAMGYJ010000003">
    <property type="protein sequence ID" value="CAI0396204.1"/>
    <property type="molecule type" value="Genomic_DNA"/>
</dbReference>
<dbReference type="Gene3D" id="3.40.50.1110">
    <property type="entry name" value="SGNH hydrolase"/>
    <property type="match status" value="1"/>
</dbReference>
<name>A0AAV0IHP3_9ROSI</name>
<dbReference type="AlphaFoldDB" id="A0AAV0IHP3"/>
<dbReference type="Pfam" id="PF00657">
    <property type="entry name" value="Lipase_GDSL"/>
    <property type="match status" value="1"/>
</dbReference>
<dbReference type="CDD" id="cd01837">
    <property type="entry name" value="SGNH_plant_lipase_like"/>
    <property type="match status" value="1"/>
</dbReference>
<keyword evidence="6" id="KW-0442">Lipid degradation</keyword>
<evidence type="ECO:0000313" key="9">
    <source>
        <dbReference type="EMBL" id="CAI0396204.1"/>
    </source>
</evidence>
<evidence type="ECO:0000256" key="6">
    <source>
        <dbReference type="ARBA" id="ARBA00022963"/>
    </source>
</evidence>
<dbReference type="InterPro" id="IPR035669">
    <property type="entry name" value="SGNH_plant_lipase-like"/>
</dbReference>
<evidence type="ECO:0000256" key="7">
    <source>
        <dbReference type="ARBA" id="ARBA00023098"/>
    </source>
</evidence>
<dbReference type="GO" id="GO:0016042">
    <property type="term" value="P:lipid catabolic process"/>
    <property type="evidence" value="ECO:0007669"/>
    <property type="project" value="UniProtKB-KW"/>
</dbReference>
<dbReference type="PANTHER" id="PTHR45650">
    <property type="entry name" value="GDSL-LIKE LIPASE/ACYLHYDROLASE-RELATED"/>
    <property type="match status" value="1"/>
</dbReference>
<comment type="similarity">
    <text evidence="2">Belongs to the 'GDSL' lipolytic enzyme family.</text>
</comment>
<feature type="signal peptide" evidence="8">
    <location>
        <begin position="1"/>
        <end position="32"/>
    </location>
</feature>
<accession>A0AAV0IHP3</accession>
<dbReference type="Proteomes" id="UP001154282">
    <property type="component" value="Unassembled WGS sequence"/>
</dbReference>
<proteinExistence type="inferred from homology"/>
<organism evidence="9 10">
    <name type="scientific">Linum tenue</name>
    <dbReference type="NCBI Taxonomy" id="586396"/>
    <lineage>
        <taxon>Eukaryota</taxon>
        <taxon>Viridiplantae</taxon>
        <taxon>Streptophyta</taxon>
        <taxon>Embryophyta</taxon>
        <taxon>Tracheophyta</taxon>
        <taxon>Spermatophyta</taxon>
        <taxon>Magnoliopsida</taxon>
        <taxon>eudicotyledons</taxon>
        <taxon>Gunneridae</taxon>
        <taxon>Pentapetalae</taxon>
        <taxon>rosids</taxon>
        <taxon>fabids</taxon>
        <taxon>Malpighiales</taxon>
        <taxon>Linaceae</taxon>
        <taxon>Linum</taxon>
    </lineage>
</organism>
<comment type="subcellular location">
    <subcellularLocation>
        <location evidence="1">Secreted</location>
    </subcellularLocation>
</comment>
<dbReference type="InterPro" id="IPR051238">
    <property type="entry name" value="GDSL_esterase/lipase"/>
</dbReference>
<evidence type="ECO:0000256" key="1">
    <source>
        <dbReference type="ARBA" id="ARBA00004613"/>
    </source>
</evidence>
<keyword evidence="10" id="KW-1185">Reference proteome</keyword>
<evidence type="ECO:0000256" key="4">
    <source>
        <dbReference type="ARBA" id="ARBA00022729"/>
    </source>
</evidence>
<protein>
    <submittedName>
        <fullName evidence="9">Uncharacterized protein</fullName>
    </submittedName>
</protein>
<evidence type="ECO:0000256" key="2">
    <source>
        <dbReference type="ARBA" id="ARBA00008668"/>
    </source>
</evidence>
<evidence type="ECO:0000256" key="5">
    <source>
        <dbReference type="ARBA" id="ARBA00022801"/>
    </source>
</evidence>
<feature type="chain" id="PRO_5043908746" evidence="8">
    <location>
        <begin position="33"/>
        <end position="369"/>
    </location>
</feature>
<evidence type="ECO:0000313" key="10">
    <source>
        <dbReference type="Proteomes" id="UP001154282"/>
    </source>
</evidence>
<dbReference type="InterPro" id="IPR001087">
    <property type="entry name" value="GDSL"/>
</dbReference>
<comment type="caution">
    <text evidence="9">The sequence shown here is derived from an EMBL/GenBank/DDBJ whole genome shotgun (WGS) entry which is preliminary data.</text>
</comment>
<dbReference type="GO" id="GO:0016788">
    <property type="term" value="F:hydrolase activity, acting on ester bonds"/>
    <property type="evidence" value="ECO:0007669"/>
    <property type="project" value="InterPro"/>
</dbReference>
<reference evidence="9" key="1">
    <citation type="submission" date="2022-08" db="EMBL/GenBank/DDBJ databases">
        <authorList>
            <person name="Gutierrez-Valencia J."/>
        </authorList>
    </citation>
    <scope>NUCLEOTIDE SEQUENCE</scope>
</reference>
<sequence>MTPPPPPPQLLSAAAIFFILAASTCFPPSAAAKPNNGAGIKGAFVFGSSLVDNGNNNFLAKALAKSNYPPYGIDFPGGVPTGRYTNGKNVVDFITDQLGIPPLPPSRDPSTAGAGVARGVDFASGGSGILDETGAITGQVISLNEQIKDFETSTLPELEKLLNCQREELLPDYLFVVGTGGNDYTLNYFLNLTNPRPDLEAFTSNLISSLSAKLLHLRGLGARKFALMAIYPLGCTPSARQRSPGTTGCIAPLNFAAQLFNTKLKSMVDTLNQQQPDSKFVMINAYGIIDQILNKPVLAGFSDTVNPCCEATTILCNRGGAACDNRRAYVFFDGLHTTDAVNLQIATRAYGSTCKDDVYPINIGQLAML</sequence>
<evidence type="ECO:0000256" key="3">
    <source>
        <dbReference type="ARBA" id="ARBA00022525"/>
    </source>
</evidence>
<evidence type="ECO:0000256" key="8">
    <source>
        <dbReference type="SAM" id="SignalP"/>
    </source>
</evidence>
<dbReference type="InterPro" id="IPR036514">
    <property type="entry name" value="SGNH_hydro_sf"/>
</dbReference>
<dbReference type="PANTHER" id="PTHR45650:SF2">
    <property type="entry name" value="OS06G0560700 PROTEIN"/>
    <property type="match status" value="1"/>
</dbReference>
<keyword evidence="5" id="KW-0378">Hydrolase</keyword>
<gene>
    <name evidence="9" type="ORF">LITE_LOCUS9020</name>
</gene>